<dbReference type="Gene3D" id="2.130.10.10">
    <property type="entry name" value="YVTN repeat-like/Quinoprotein amine dehydrogenase"/>
    <property type="match status" value="1"/>
</dbReference>
<name>A0AAD8HZF3_9APIA</name>
<proteinExistence type="predicted"/>
<gene>
    <name evidence="1" type="ORF">POM88_032071</name>
</gene>
<dbReference type="InterPro" id="IPR015943">
    <property type="entry name" value="WD40/YVTN_repeat-like_dom_sf"/>
</dbReference>
<reference evidence="1" key="2">
    <citation type="submission" date="2023-05" db="EMBL/GenBank/DDBJ databases">
        <authorList>
            <person name="Schelkunov M.I."/>
        </authorList>
    </citation>
    <scope>NUCLEOTIDE SEQUENCE</scope>
    <source>
        <strain evidence="1">Hsosn_3</strain>
        <tissue evidence="1">Leaf</tissue>
    </source>
</reference>
<protein>
    <recommendedName>
        <fullName evidence="3">LisH domain-containing protein</fullName>
    </recommendedName>
</protein>
<dbReference type="Proteomes" id="UP001237642">
    <property type="component" value="Unassembled WGS sequence"/>
</dbReference>
<dbReference type="SUPFAM" id="SSF50978">
    <property type="entry name" value="WD40 repeat-like"/>
    <property type="match status" value="1"/>
</dbReference>
<accession>A0AAD8HZF3</accession>
<dbReference type="InterPro" id="IPR044716">
    <property type="entry name" value="LEUNIG-like"/>
</dbReference>
<dbReference type="InterPro" id="IPR036322">
    <property type="entry name" value="WD40_repeat_dom_sf"/>
</dbReference>
<evidence type="ECO:0000313" key="1">
    <source>
        <dbReference type="EMBL" id="KAK1375878.1"/>
    </source>
</evidence>
<comment type="caution">
    <text evidence="1">The sequence shown here is derived from an EMBL/GenBank/DDBJ whole genome shotgun (WGS) entry which is preliminary data.</text>
</comment>
<dbReference type="SMART" id="SM00320">
    <property type="entry name" value="WD40"/>
    <property type="match status" value="2"/>
</dbReference>
<dbReference type="GO" id="GO:0003714">
    <property type="term" value="F:transcription corepressor activity"/>
    <property type="evidence" value="ECO:0007669"/>
    <property type="project" value="InterPro"/>
</dbReference>
<dbReference type="InterPro" id="IPR001680">
    <property type="entry name" value="WD40_rpt"/>
</dbReference>
<dbReference type="PANTHER" id="PTHR44376:SF5">
    <property type="entry name" value="TRANSCRIPTIONAL COREPRESSOR LEUNIG ISOFORM X1"/>
    <property type="match status" value="1"/>
</dbReference>
<dbReference type="InterPro" id="IPR006594">
    <property type="entry name" value="LisH"/>
</dbReference>
<sequence length="186" mass="21038">MSQTNWEDDTLLDVYIHEYLVKRDIKASAQAFQAEGKVSSDLLGSPFRKFGFVRASTSKVVCCHFSSEGKLLASGGHDKMAVLRHADSLKPKSTLKEHSALITDVRFSPSMPHLATSSSNKTGGWHDRDEISTPSRNITCCSCRECLSKQDMVTQHVGTRYRDWHLSHSTTRNQRNGKKDERLMWH</sequence>
<dbReference type="Pfam" id="PF00400">
    <property type="entry name" value="WD40"/>
    <property type="match status" value="2"/>
</dbReference>
<organism evidence="1 2">
    <name type="scientific">Heracleum sosnowskyi</name>
    <dbReference type="NCBI Taxonomy" id="360622"/>
    <lineage>
        <taxon>Eukaryota</taxon>
        <taxon>Viridiplantae</taxon>
        <taxon>Streptophyta</taxon>
        <taxon>Embryophyta</taxon>
        <taxon>Tracheophyta</taxon>
        <taxon>Spermatophyta</taxon>
        <taxon>Magnoliopsida</taxon>
        <taxon>eudicotyledons</taxon>
        <taxon>Gunneridae</taxon>
        <taxon>Pentapetalae</taxon>
        <taxon>asterids</taxon>
        <taxon>campanulids</taxon>
        <taxon>Apiales</taxon>
        <taxon>Apiaceae</taxon>
        <taxon>Apioideae</taxon>
        <taxon>apioid superclade</taxon>
        <taxon>Tordylieae</taxon>
        <taxon>Tordyliinae</taxon>
        <taxon>Heracleum</taxon>
    </lineage>
</organism>
<evidence type="ECO:0000313" key="2">
    <source>
        <dbReference type="Proteomes" id="UP001237642"/>
    </source>
</evidence>
<evidence type="ECO:0008006" key="3">
    <source>
        <dbReference type="Google" id="ProtNLM"/>
    </source>
</evidence>
<reference evidence="1" key="1">
    <citation type="submission" date="2023-02" db="EMBL/GenBank/DDBJ databases">
        <title>Genome of toxic invasive species Heracleum sosnowskyi carries increased number of genes despite the absence of recent whole-genome duplications.</title>
        <authorList>
            <person name="Schelkunov M."/>
            <person name="Shtratnikova V."/>
            <person name="Makarenko M."/>
            <person name="Klepikova A."/>
            <person name="Omelchenko D."/>
            <person name="Novikova G."/>
            <person name="Obukhova E."/>
            <person name="Bogdanov V."/>
            <person name="Penin A."/>
            <person name="Logacheva M."/>
        </authorList>
    </citation>
    <scope>NUCLEOTIDE SEQUENCE</scope>
    <source>
        <strain evidence="1">Hsosn_3</strain>
        <tissue evidence="1">Leaf</tissue>
    </source>
</reference>
<dbReference type="PROSITE" id="PS50896">
    <property type="entry name" value="LISH"/>
    <property type="match status" value="1"/>
</dbReference>
<dbReference type="PANTHER" id="PTHR44376">
    <property type="entry name" value="TRANSCRIPTIONAL REGULATOR OF FILAMENTOUS GROWTH FLO8"/>
    <property type="match status" value="1"/>
</dbReference>
<dbReference type="EMBL" id="JAUIZM010000007">
    <property type="protein sequence ID" value="KAK1375878.1"/>
    <property type="molecule type" value="Genomic_DNA"/>
</dbReference>
<keyword evidence="2" id="KW-1185">Reference proteome</keyword>
<dbReference type="AlphaFoldDB" id="A0AAD8HZF3"/>